<feature type="chain" id="PRO_5016431268" evidence="1">
    <location>
        <begin position="21"/>
        <end position="149"/>
    </location>
</feature>
<evidence type="ECO:0000313" key="2">
    <source>
        <dbReference type="EMBL" id="PWN28652.1"/>
    </source>
</evidence>
<dbReference type="Proteomes" id="UP000245884">
    <property type="component" value="Unassembled WGS sequence"/>
</dbReference>
<dbReference type="EMBL" id="KZ819665">
    <property type="protein sequence ID" value="PWN28652.1"/>
    <property type="molecule type" value="Genomic_DNA"/>
</dbReference>
<sequence length="149" mass="16573">MMHIGVLAALIVAFPSAVVSKHHRCDFQGPGGYPPGDYGYLLFCAAAFHKVDDNHARYICDNTTTQVADWNYLAPQVLEIGTPCGDGGFGNSDQCYAKLWGICFGDSKGIFAASQGCRYLGRKDDCEWLQRFEMAQLPPYIYVFRGQWT</sequence>
<evidence type="ECO:0000313" key="3">
    <source>
        <dbReference type="Proteomes" id="UP000245884"/>
    </source>
</evidence>
<reference evidence="2 3" key="1">
    <citation type="journal article" date="2018" name="Mol. Biol. Evol.">
        <title>Broad Genomic Sampling Reveals a Smut Pathogenic Ancestry of the Fungal Clade Ustilaginomycotina.</title>
        <authorList>
            <person name="Kijpornyongpan T."/>
            <person name="Mondo S.J."/>
            <person name="Barry K."/>
            <person name="Sandor L."/>
            <person name="Lee J."/>
            <person name="Lipzen A."/>
            <person name="Pangilinan J."/>
            <person name="LaButti K."/>
            <person name="Hainaut M."/>
            <person name="Henrissat B."/>
            <person name="Grigoriev I.V."/>
            <person name="Spatafora J.W."/>
            <person name="Aime M.C."/>
        </authorList>
    </citation>
    <scope>NUCLEOTIDE SEQUENCE [LARGE SCALE GENOMIC DNA]</scope>
    <source>
        <strain evidence="2 3">MCA 5214</strain>
    </source>
</reference>
<evidence type="ECO:0000256" key="1">
    <source>
        <dbReference type="SAM" id="SignalP"/>
    </source>
</evidence>
<keyword evidence="3" id="KW-1185">Reference proteome</keyword>
<dbReference type="AlphaFoldDB" id="A0A316UTR5"/>
<feature type="signal peptide" evidence="1">
    <location>
        <begin position="1"/>
        <end position="20"/>
    </location>
</feature>
<dbReference type="GeneID" id="37030004"/>
<accession>A0A316UTR5</accession>
<protein>
    <submittedName>
        <fullName evidence="2">Uncharacterized protein</fullName>
    </submittedName>
</protein>
<gene>
    <name evidence="2" type="ORF">BDZ90DRAFT_259678</name>
</gene>
<proteinExistence type="predicted"/>
<keyword evidence="1" id="KW-0732">Signal</keyword>
<name>A0A316UTR5_9BASI</name>
<dbReference type="RefSeq" id="XP_025363264.1">
    <property type="nucleotide sequence ID" value="XM_025508181.1"/>
</dbReference>
<organism evidence="2 3">
    <name type="scientific">Jaminaea rosea</name>
    <dbReference type="NCBI Taxonomy" id="1569628"/>
    <lineage>
        <taxon>Eukaryota</taxon>
        <taxon>Fungi</taxon>
        <taxon>Dikarya</taxon>
        <taxon>Basidiomycota</taxon>
        <taxon>Ustilaginomycotina</taxon>
        <taxon>Exobasidiomycetes</taxon>
        <taxon>Microstromatales</taxon>
        <taxon>Microstromatales incertae sedis</taxon>
        <taxon>Jaminaea</taxon>
    </lineage>
</organism>